<dbReference type="EMBL" id="CP104067">
    <property type="protein sequence ID" value="WAH44153.1"/>
    <property type="molecule type" value="Genomic_DNA"/>
</dbReference>
<feature type="domain" description="HTH lysR-type" evidence="5">
    <location>
        <begin position="1"/>
        <end position="58"/>
    </location>
</feature>
<gene>
    <name evidence="6" type="ORF">NZD89_12675</name>
</gene>
<dbReference type="InterPro" id="IPR005119">
    <property type="entry name" value="LysR_subst-bd"/>
</dbReference>
<evidence type="ECO:0000256" key="4">
    <source>
        <dbReference type="ARBA" id="ARBA00023163"/>
    </source>
</evidence>
<evidence type="ECO:0000313" key="7">
    <source>
        <dbReference type="Proteomes" id="UP001164761"/>
    </source>
</evidence>
<sequence length="293" mass="32707">MDLKKFLYFVTIVEEGQITRAANKLHMAQPALSLQLKAIEEELGVTLIERNNKSIELTQAGATFYYRANEILNSVDGMLSEVKEQGIGIRGKLSIGTVMSCVSYLPKAIKIFQQQYPAVTFRLWEGDSHRVEELLQAKTIDLGITRLPLESDNLNIIRLNAEPLVAVQPNGWHVFATPTICIKELEKYPLMVLHGQGGKGIFEMFVETCQAFDFNPKIICESPDVATLLTLVDSGIGIAIVPKLAIQLRPTGTLKYAEITPLLKSDTALIWLKNRRLSKAAEHFKDILQSSVR</sequence>
<dbReference type="InterPro" id="IPR000847">
    <property type="entry name" value="LysR_HTH_N"/>
</dbReference>
<evidence type="ECO:0000256" key="2">
    <source>
        <dbReference type="ARBA" id="ARBA00023015"/>
    </source>
</evidence>
<dbReference type="Proteomes" id="UP001164761">
    <property type="component" value="Chromosome"/>
</dbReference>
<keyword evidence="2" id="KW-0805">Transcription regulation</keyword>
<dbReference type="Gene3D" id="3.40.190.290">
    <property type="match status" value="1"/>
</dbReference>
<dbReference type="PRINTS" id="PR00039">
    <property type="entry name" value="HTHLYSR"/>
</dbReference>
<keyword evidence="4" id="KW-0804">Transcription</keyword>
<evidence type="ECO:0000259" key="5">
    <source>
        <dbReference type="PROSITE" id="PS50931"/>
    </source>
</evidence>
<dbReference type="SUPFAM" id="SSF53850">
    <property type="entry name" value="Periplasmic binding protein-like II"/>
    <property type="match status" value="1"/>
</dbReference>
<evidence type="ECO:0000313" key="6">
    <source>
        <dbReference type="EMBL" id="WAH44153.1"/>
    </source>
</evidence>
<accession>A0ABY6ZMJ4</accession>
<dbReference type="Pfam" id="PF03466">
    <property type="entry name" value="LysR_substrate"/>
    <property type="match status" value="1"/>
</dbReference>
<dbReference type="PROSITE" id="PS50931">
    <property type="entry name" value="HTH_LYSR"/>
    <property type="match status" value="1"/>
</dbReference>
<organism evidence="6 7">
    <name type="scientific">Alicyclobacillus fastidiosus</name>
    <dbReference type="NCBI Taxonomy" id="392011"/>
    <lineage>
        <taxon>Bacteria</taxon>
        <taxon>Bacillati</taxon>
        <taxon>Bacillota</taxon>
        <taxon>Bacilli</taxon>
        <taxon>Bacillales</taxon>
        <taxon>Alicyclobacillaceae</taxon>
        <taxon>Alicyclobacillus</taxon>
    </lineage>
</organism>
<keyword evidence="3" id="KW-0238">DNA-binding</keyword>
<protein>
    <submittedName>
        <fullName evidence="6">LysR family transcriptional regulator</fullName>
    </submittedName>
</protein>
<reference evidence="6" key="1">
    <citation type="submission" date="2022-08" db="EMBL/GenBank/DDBJ databases">
        <title>Alicyclobacillus fastidiosus DSM 17978, complete genome.</title>
        <authorList>
            <person name="Wang Q."/>
            <person name="Cai R."/>
            <person name="Wang Z."/>
        </authorList>
    </citation>
    <scope>NUCLEOTIDE SEQUENCE</scope>
    <source>
        <strain evidence="6">DSM 17978</strain>
    </source>
</reference>
<dbReference type="Gene3D" id="1.10.10.10">
    <property type="entry name" value="Winged helix-like DNA-binding domain superfamily/Winged helix DNA-binding domain"/>
    <property type="match status" value="1"/>
</dbReference>
<dbReference type="CDD" id="cd05466">
    <property type="entry name" value="PBP2_LTTR_substrate"/>
    <property type="match status" value="1"/>
</dbReference>
<dbReference type="SUPFAM" id="SSF46785">
    <property type="entry name" value="Winged helix' DNA-binding domain"/>
    <property type="match status" value="1"/>
</dbReference>
<dbReference type="RefSeq" id="WP_268008049.1">
    <property type="nucleotide sequence ID" value="NZ_CP104067.1"/>
</dbReference>
<proteinExistence type="inferred from homology"/>
<dbReference type="InterPro" id="IPR036390">
    <property type="entry name" value="WH_DNA-bd_sf"/>
</dbReference>
<dbReference type="Pfam" id="PF00126">
    <property type="entry name" value="HTH_1"/>
    <property type="match status" value="1"/>
</dbReference>
<dbReference type="InterPro" id="IPR036388">
    <property type="entry name" value="WH-like_DNA-bd_sf"/>
</dbReference>
<name>A0ABY6ZMJ4_9BACL</name>
<evidence type="ECO:0000256" key="1">
    <source>
        <dbReference type="ARBA" id="ARBA00009437"/>
    </source>
</evidence>
<evidence type="ECO:0000256" key="3">
    <source>
        <dbReference type="ARBA" id="ARBA00023125"/>
    </source>
</evidence>
<comment type="similarity">
    <text evidence="1">Belongs to the LysR transcriptional regulatory family.</text>
</comment>
<dbReference type="PANTHER" id="PTHR30346">
    <property type="entry name" value="TRANSCRIPTIONAL DUAL REGULATOR HCAR-RELATED"/>
    <property type="match status" value="1"/>
</dbReference>
<dbReference type="PANTHER" id="PTHR30346:SF28">
    <property type="entry name" value="HTH-TYPE TRANSCRIPTIONAL REGULATOR CYNR"/>
    <property type="match status" value="1"/>
</dbReference>
<keyword evidence="7" id="KW-1185">Reference proteome</keyword>